<name>A0A8T1NHE4_CARIL</name>
<dbReference type="AlphaFoldDB" id="A0A8T1NHE4"/>
<keyword evidence="2" id="KW-1185">Reference proteome</keyword>
<evidence type="ECO:0000313" key="2">
    <source>
        <dbReference type="Proteomes" id="UP000811609"/>
    </source>
</evidence>
<dbReference type="InterPro" id="IPR050481">
    <property type="entry name" value="UDP-glycosyltransf_plant"/>
</dbReference>
<comment type="caution">
    <text evidence="1">The sequence shown here is derived from an EMBL/GenBank/DDBJ whole genome shotgun (WGS) entry which is preliminary data.</text>
</comment>
<proteinExistence type="predicted"/>
<dbReference type="PANTHER" id="PTHR48048">
    <property type="entry name" value="GLYCOSYLTRANSFERASE"/>
    <property type="match status" value="1"/>
</dbReference>
<protein>
    <submittedName>
        <fullName evidence="1">Uncharacterized protein</fullName>
    </submittedName>
</protein>
<sequence>MRQEQLIFIPAPGVSHLVSTLEFAKHLIARDDRILITIIYMKSPSTPLAELYTRSIADSQPRIQLVFLPRVDPPPSELLNSPENFIYAFVENHVPKIKETVRKIISSSSNSDSARVVALVLDFFCLSMIDVGTELGLPSYLFLTFNAGFLGFMLHLPTRHNQISTEFTDSDPELSIPGLSMQYLQVFCPHRCSTEMVATALSLSLLKSSEKPRES</sequence>
<gene>
    <name evidence="1" type="ORF">CIPAW_13G079200</name>
</gene>
<dbReference type="GO" id="GO:0035251">
    <property type="term" value="F:UDP-glucosyltransferase activity"/>
    <property type="evidence" value="ECO:0007669"/>
    <property type="project" value="InterPro"/>
</dbReference>
<evidence type="ECO:0000313" key="1">
    <source>
        <dbReference type="EMBL" id="KAG6631266.1"/>
    </source>
</evidence>
<dbReference type="PANTHER" id="PTHR48048:SF83">
    <property type="entry name" value="GLYCOSYLTRANSFERASE"/>
    <property type="match status" value="1"/>
</dbReference>
<dbReference type="Proteomes" id="UP000811609">
    <property type="component" value="Chromosome 13"/>
</dbReference>
<dbReference type="EMBL" id="CM031821">
    <property type="protein sequence ID" value="KAG6631266.1"/>
    <property type="molecule type" value="Genomic_DNA"/>
</dbReference>
<organism evidence="1 2">
    <name type="scientific">Carya illinoinensis</name>
    <name type="common">Pecan</name>
    <dbReference type="NCBI Taxonomy" id="32201"/>
    <lineage>
        <taxon>Eukaryota</taxon>
        <taxon>Viridiplantae</taxon>
        <taxon>Streptophyta</taxon>
        <taxon>Embryophyta</taxon>
        <taxon>Tracheophyta</taxon>
        <taxon>Spermatophyta</taxon>
        <taxon>Magnoliopsida</taxon>
        <taxon>eudicotyledons</taxon>
        <taxon>Gunneridae</taxon>
        <taxon>Pentapetalae</taxon>
        <taxon>rosids</taxon>
        <taxon>fabids</taxon>
        <taxon>Fagales</taxon>
        <taxon>Juglandaceae</taxon>
        <taxon>Carya</taxon>
    </lineage>
</organism>
<reference evidence="1" key="1">
    <citation type="submission" date="2020-12" db="EMBL/GenBank/DDBJ databases">
        <title>WGS assembly of Carya illinoinensis cv. Pawnee.</title>
        <authorList>
            <person name="Platts A."/>
            <person name="Shu S."/>
            <person name="Wright S."/>
            <person name="Barry K."/>
            <person name="Edger P."/>
            <person name="Pires J.C."/>
            <person name="Schmutz J."/>
        </authorList>
    </citation>
    <scope>NUCLEOTIDE SEQUENCE</scope>
    <source>
        <tissue evidence="1">Leaf</tissue>
    </source>
</reference>
<accession>A0A8T1NHE4</accession>